<evidence type="ECO:0000256" key="2">
    <source>
        <dbReference type="ARBA" id="ARBA00022741"/>
    </source>
</evidence>
<dbReference type="InterPro" id="IPR008271">
    <property type="entry name" value="Ser/Thr_kinase_AS"/>
</dbReference>
<dbReference type="AlphaFoldDB" id="A0A0K0XXR5"/>
<dbReference type="Pfam" id="PF00069">
    <property type="entry name" value="Pkinase"/>
    <property type="match status" value="1"/>
</dbReference>
<accession>A0A0K0XXR5</accession>
<dbReference type="KEGG" id="wma:WM2015_2108"/>
<dbReference type="PROSITE" id="PS00107">
    <property type="entry name" value="PROTEIN_KINASE_ATP"/>
    <property type="match status" value="1"/>
</dbReference>
<dbReference type="InterPro" id="IPR011990">
    <property type="entry name" value="TPR-like_helical_dom_sf"/>
</dbReference>
<proteinExistence type="predicted"/>
<dbReference type="Gene3D" id="1.10.510.10">
    <property type="entry name" value="Transferase(Phosphotransferase) domain 1"/>
    <property type="match status" value="1"/>
</dbReference>
<evidence type="ECO:0000256" key="1">
    <source>
        <dbReference type="ARBA" id="ARBA00022679"/>
    </source>
</evidence>
<gene>
    <name evidence="5" type="ORF">WM2015_2108</name>
</gene>
<dbReference type="STRING" id="1579979.WM2015_2108"/>
<dbReference type="SUPFAM" id="SSF56112">
    <property type="entry name" value="Protein kinase-like (PK-like)"/>
    <property type="match status" value="1"/>
</dbReference>
<dbReference type="SMART" id="SM00028">
    <property type="entry name" value="TPR"/>
    <property type="match status" value="8"/>
</dbReference>
<sequence>MNTSSGGSSGTPGWNELWSHFHRIVALDQAERKAELAALPPEQAAEIDALLRAHDQDDSLLDRPVVLSNEIQAGIRIGPWRLDSLLGEGGMGQVWSAERADGAYQQRVAIKLLALGLPDAAMMERLARERAILARLDHPNIARLLDGGTLGNGQPYLVMERVDGEALMRFAEDRQLSVRSRLELMRKICAAVDHAHRRLIVHRDLKPANILVTDAGEPKLLDFGIARLLDPDSTDQRTRAFERRLTLEYASPEQLRGDPVDTRSDAFSLGVILHELLVGQRPWAVEGCTAEQAHARVTGQPPRRVSRVAGDAALRRRLKGDLDWIVARALDADPERRYADARELGEDLERALEGFPVQARPPSRSYRVKRFIGRHPWGVGAGFTVLALMLSAGTILWVQSRALTHALAAEQQQTARAASLSEFLAELLVEADPEVHQGDPRSVEQVLADAAGRIEREFEDQPALKAELLTTLAGILYNRGDYARARELTDAALALGGAAPAFPVRMLKLRLALVDGRFDEVLRSSERMLASGDFEQADQLRVIRAEAFQAMDDLASAAHALAGLDPAGRAGDAAIEAWFRQGGLHWGRGDFDAAETSYREALALQIASYGAASTQAARGLNALASVRYRQGDLEEAERLFREVLERHESILGPRHPQTAETRVRLGALLYDRGEHEAAIIALEQALAEQTEAFGAAHPALANTHNNLALALAAQSDFTRAEAQFHAALAINREALGPAHSKVAGNLSNLGWMRIEQGAPREALPLLREALALQRELFPEAHPQLAYTLHHLGRATLMNGELEAAMDWLSEALAIRRAVHSENHPLLADTLVVLGQAEQAVGRPEQALALWHEALEIRRHRFGEDDSRTRQVRALLQESGVTGGAP</sequence>
<dbReference type="PANTHER" id="PTHR43289">
    <property type="entry name" value="MITOGEN-ACTIVATED PROTEIN KINASE KINASE KINASE 20-RELATED"/>
    <property type="match status" value="1"/>
</dbReference>
<dbReference type="Pfam" id="PF13424">
    <property type="entry name" value="TPR_12"/>
    <property type="match status" value="3"/>
</dbReference>
<dbReference type="InterPro" id="IPR011009">
    <property type="entry name" value="Kinase-like_dom_sf"/>
</dbReference>
<dbReference type="PANTHER" id="PTHR43289:SF34">
    <property type="entry name" value="SERINE_THREONINE-PROTEIN KINASE YBDM-RELATED"/>
    <property type="match status" value="1"/>
</dbReference>
<dbReference type="SUPFAM" id="SSF48452">
    <property type="entry name" value="TPR-like"/>
    <property type="match status" value="3"/>
</dbReference>
<evidence type="ECO:0000256" key="3">
    <source>
        <dbReference type="ARBA" id="ARBA00022777"/>
    </source>
</evidence>
<keyword evidence="1" id="KW-0808">Transferase</keyword>
<dbReference type="GO" id="GO:0005524">
    <property type="term" value="F:ATP binding"/>
    <property type="evidence" value="ECO:0007669"/>
    <property type="project" value="UniProtKB-UniRule"/>
</dbReference>
<organism evidence="5 6">
    <name type="scientific">Wenzhouxiangella marina</name>
    <dbReference type="NCBI Taxonomy" id="1579979"/>
    <lineage>
        <taxon>Bacteria</taxon>
        <taxon>Pseudomonadati</taxon>
        <taxon>Pseudomonadota</taxon>
        <taxon>Gammaproteobacteria</taxon>
        <taxon>Chromatiales</taxon>
        <taxon>Wenzhouxiangellaceae</taxon>
        <taxon>Wenzhouxiangella</taxon>
    </lineage>
</organism>
<dbReference type="PATRIC" id="fig|1579979.3.peg.2154"/>
<dbReference type="PROSITE" id="PS50011">
    <property type="entry name" value="PROTEIN_KINASE_DOM"/>
    <property type="match status" value="1"/>
</dbReference>
<dbReference type="Gene3D" id="3.30.200.20">
    <property type="entry name" value="Phosphorylase Kinase, domain 1"/>
    <property type="match status" value="1"/>
</dbReference>
<dbReference type="PROSITE" id="PS00108">
    <property type="entry name" value="PROTEIN_KINASE_ST"/>
    <property type="match status" value="1"/>
</dbReference>
<dbReference type="Pfam" id="PF13181">
    <property type="entry name" value="TPR_8"/>
    <property type="match status" value="1"/>
</dbReference>
<keyword evidence="2" id="KW-0547">Nucleotide-binding</keyword>
<name>A0A0K0XXR5_9GAMM</name>
<keyword evidence="3" id="KW-0418">Kinase</keyword>
<dbReference type="SMART" id="SM00220">
    <property type="entry name" value="S_TKc"/>
    <property type="match status" value="1"/>
</dbReference>
<evidence type="ECO:0000256" key="4">
    <source>
        <dbReference type="ARBA" id="ARBA00022840"/>
    </source>
</evidence>
<dbReference type="Gene3D" id="1.25.40.10">
    <property type="entry name" value="Tetratricopeptide repeat domain"/>
    <property type="match status" value="2"/>
</dbReference>
<dbReference type="InterPro" id="IPR017441">
    <property type="entry name" value="Protein_kinase_ATP_BS"/>
</dbReference>
<dbReference type="EMBL" id="CP012154">
    <property type="protein sequence ID" value="AKS42473.1"/>
    <property type="molecule type" value="Genomic_DNA"/>
</dbReference>
<dbReference type="InterPro" id="IPR019734">
    <property type="entry name" value="TPR_rpt"/>
</dbReference>
<evidence type="ECO:0000313" key="6">
    <source>
        <dbReference type="Proteomes" id="UP000066624"/>
    </source>
</evidence>
<dbReference type="PROSITE" id="PS50005">
    <property type="entry name" value="TPR"/>
    <property type="match status" value="1"/>
</dbReference>
<dbReference type="Proteomes" id="UP000066624">
    <property type="component" value="Chromosome"/>
</dbReference>
<dbReference type="GO" id="GO:0004674">
    <property type="term" value="F:protein serine/threonine kinase activity"/>
    <property type="evidence" value="ECO:0007669"/>
    <property type="project" value="TreeGrafter"/>
</dbReference>
<reference evidence="5 6" key="1">
    <citation type="submission" date="2015-07" db="EMBL/GenBank/DDBJ databases">
        <authorList>
            <person name="Noorani M."/>
        </authorList>
    </citation>
    <scope>NUCLEOTIDE SEQUENCE [LARGE SCALE GENOMIC DNA]</scope>
    <source>
        <strain evidence="5 6">KCTC 42284</strain>
    </source>
</reference>
<keyword evidence="4" id="KW-0067">ATP-binding</keyword>
<evidence type="ECO:0000313" key="5">
    <source>
        <dbReference type="EMBL" id="AKS42473.1"/>
    </source>
</evidence>
<dbReference type="CDD" id="cd14014">
    <property type="entry name" value="STKc_PknB_like"/>
    <property type="match status" value="1"/>
</dbReference>
<keyword evidence="6" id="KW-1185">Reference proteome</keyword>
<dbReference type="InterPro" id="IPR000719">
    <property type="entry name" value="Prot_kinase_dom"/>
</dbReference>
<dbReference type="RefSeq" id="WP_169751158.1">
    <property type="nucleotide sequence ID" value="NZ_CP012154.1"/>
</dbReference>
<protein>
    <submittedName>
        <fullName evidence="5">Uncharacterized protein</fullName>
    </submittedName>
</protein>